<sequence length="356" mass="40557">MPKWEERDQEDFQRHRTLGLQGERFTTNETLQTILGIVDAFEKASGPAQYRAEARRMEKWILEMEDVTLAGDEQQGVASTQIVPRLTQFLLPQNQAVRRRGELPGYIEEELTVLQRKWGRGDFLGAIRRGIVAVDTFDRNGIRRSIRYELDRTYGFLVDAKYFGAGDLVNGQIWMSRLELRRDGVHAPPIAGISGTIAGGARSIVLGEFDESKNKGYADIDMGEVIEYMGTALPDKADSGETNTEDPHMHNPGSWNPVRDPTAATQAMMRSFDTQIPVRVIRSCNMHSIVSDKPSKGYRYDGLYKVVGKTPMKEERQIWSFRLQRLHDQGYLRGFQRGEPQPDSSGRRRGHYYQGR</sequence>
<dbReference type="Pfam" id="PF02182">
    <property type="entry name" value="SAD_SRA"/>
    <property type="match status" value="1"/>
</dbReference>
<proteinExistence type="predicted"/>
<dbReference type="GO" id="GO:0016567">
    <property type="term" value="P:protein ubiquitination"/>
    <property type="evidence" value="ECO:0007669"/>
    <property type="project" value="TreeGrafter"/>
</dbReference>
<dbReference type="PROSITE" id="PS51015">
    <property type="entry name" value="YDG"/>
    <property type="match status" value="1"/>
</dbReference>
<dbReference type="PANTHER" id="PTHR14140:SF27">
    <property type="entry name" value="OS04G0289800 PROTEIN"/>
    <property type="match status" value="1"/>
</dbReference>
<dbReference type="GO" id="GO:0061630">
    <property type="term" value="F:ubiquitin protein ligase activity"/>
    <property type="evidence" value="ECO:0007669"/>
    <property type="project" value="TreeGrafter"/>
</dbReference>
<dbReference type="GO" id="GO:0005634">
    <property type="term" value="C:nucleus"/>
    <property type="evidence" value="ECO:0007669"/>
    <property type="project" value="UniProtKB-SubCell"/>
</dbReference>
<evidence type="ECO:0000256" key="1">
    <source>
        <dbReference type="ARBA" id="ARBA00023242"/>
    </source>
</evidence>
<comment type="subcellular location">
    <subcellularLocation>
        <location evidence="2">Nucleus</location>
    </subcellularLocation>
</comment>
<dbReference type="InterPro" id="IPR003105">
    <property type="entry name" value="SRA_YDG"/>
</dbReference>
<evidence type="ECO:0000256" key="2">
    <source>
        <dbReference type="PROSITE-ProRule" id="PRU00358"/>
    </source>
</evidence>
<feature type="compositionally biased region" description="Basic and acidic residues" evidence="3">
    <location>
        <begin position="235"/>
        <end position="249"/>
    </location>
</feature>
<dbReference type="InterPro" id="IPR045134">
    <property type="entry name" value="UHRF1/2-like"/>
</dbReference>
<evidence type="ECO:0000256" key="3">
    <source>
        <dbReference type="SAM" id="MobiDB-lite"/>
    </source>
</evidence>
<feature type="region of interest" description="Disordered" evidence="3">
    <location>
        <begin position="234"/>
        <end position="260"/>
    </location>
</feature>
<reference evidence="5 6" key="1">
    <citation type="submission" date="2023-08" db="EMBL/GenBank/DDBJ databases">
        <title>Black Yeasts Isolated from many extreme environments.</title>
        <authorList>
            <person name="Coleine C."/>
            <person name="Stajich J.E."/>
            <person name="Selbmann L."/>
        </authorList>
    </citation>
    <scope>NUCLEOTIDE SEQUENCE [LARGE SCALE GENOMIC DNA]</scope>
    <source>
        <strain evidence="5 6">CCFEE 5910</strain>
    </source>
</reference>
<dbReference type="Gene3D" id="2.30.280.10">
    <property type="entry name" value="SRA-YDG"/>
    <property type="match status" value="1"/>
</dbReference>
<keyword evidence="6" id="KW-1185">Reference proteome</keyword>
<evidence type="ECO:0000313" key="5">
    <source>
        <dbReference type="EMBL" id="KAK5087144.1"/>
    </source>
</evidence>
<keyword evidence="1 2" id="KW-0539">Nucleus</keyword>
<dbReference type="Proteomes" id="UP001309876">
    <property type="component" value="Unassembled WGS sequence"/>
</dbReference>
<feature type="compositionally biased region" description="Basic residues" evidence="3">
    <location>
        <begin position="347"/>
        <end position="356"/>
    </location>
</feature>
<dbReference type="AlphaFoldDB" id="A0AAN7T2M3"/>
<dbReference type="GO" id="GO:0044027">
    <property type="term" value="P:negative regulation of gene expression via chromosomal CpG island methylation"/>
    <property type="evidence" value="ECO:0007669"/>
    <property type="project" value="TreeGrafter"/>
</dbReference>
<comment type="caution">
    <text evidence="5">The sequence shown here is derived from an EMBL/GenBank/DDBJ whole genome shotgun (WGS) entry which is preliminary data.</text>
</comment>
<dbReference type="SUPFAM" id="SSF88697">
    <property type="entry name" value="PUA domain-like"/>
    <property type="match status" value="1"/>
</dbReference>
<dbReference type="InterPro" id="IPR015947">
    <property type="entry name" value="PUA-like_sf"/>
</dbReference>
<name>A0AAN7T2M3_9EURO</name>
<feature type="region of interest" description="Disordered" evidence="3">
    <location>
        <begin position="334"/>
        <end position="356"/>
    </location>
</feature>
<protein>
    <recommendedName>
        <fullName evidence="4">YDG domain-containing protein</fullName>
    </recommendedName>
</protein>
<evidence type="ECO:0000259" key="4">
    <source>
        <dbReference type="PROSITE" id="PS51015"/>
    </source>
</evidence>
<evidence type="ECO:0000313" key="6">
    <source>
        <dbReference type="Proteomes" id="UP001309876"/>
    </source>
</evidence>
<dbReference type="EMBL" id="JAVRRJ010000003">
    <property type="protein sequence ID" value="KAK5087144.1"/>
    <property type="molecule type" value="Genomic_DNA"/>
</dbReference>
<feature type="domain" description="YDG" evidence="4">
    <location>
        <begin position="163"/>
        <end position="327"/>
    </location>
</feature>
<dbReference type="PANTHER" id="PTHR14140">
    <property type="entry name" value="E3 UBIQUITIN-PROTEIN LIGASE UHRF-RELATED"/>
    <property type="match status" value="1"/>
</dbReference>
<accession>A0AAN7T2M3</accession>
<gene>
    <name evidence="5" type="ORF">LTR05_004315</name>
</gene>
<dbReference type="InterPro" id="IPR036987">
    <property type="entry name" value="SRA-YDG_sf"/>
</dbReference>
<organism evidence="5 6">
    <name type="scientific">Lithohypha guttulata</name>
    <dbReference type="NCBI Taxonomy" id="1690604"/>
    <lineage>
        <taxon>Eukaryota</taxon>
        <taxon>Fungi</taxon>
        <taxon>Dikarya</taxon>
        <taxon>Ascomycota</taxon>
        <taxon>Pezizomycotina</taxon>
        <taxon>Eurotiomycetes</taxon>
        <taxon>Chaetothyriomycetidae</taxon>
        <taxon>Chaetothyriales</taxon>
        <taxon>Trichomeriaceae</taxon>
        <taxon>Lithohypha</taxon>
    </lineage>
</organism>
<dbReference type="SMART" id="SM00466">
    <property type="entry name" value="SRA"/>
    <property type="match status" value="1"/>
</dbReference>